<dbReference type="GO" id="GO:0005654">
    <property type="term" value="C:nucleoplasm"/>
    <property type="evidence" value="ECO:0007669"/>
    <property type="project" value="TreeGrafter"/>
</dbReference>
<evidence type="ECO:0000313" key="10">
    <source>
        <dbReference type="Proteomes" id="UP001153365"/>
    </source>
</evidence>
<keyword evidence="10" id="KW-1185">Reference proteome</keyword>
<keyword evidence="3" id="KW-0132">Cell division</keyword>
<dbReference type="InterPro" id="IPR003511">
    <property type="entry name" value="HORMA_dom"/>
</dbReference>
<dbReference type="Pfam" id="PF02301">
    <property type="entry name" value="HORMA"/>
    <property type="match status" value="1"/>
</dbReference>
<feature type="compositionally biased region" description="Low complexity" evidence="7">
    <location>
        <begin position="148"/>
        <end position="163"/>
    </location>
</feature>
<accession>A0AAV0ARP1</accession>
<dbReference type="Proteomes" id="UP001153365">
    <property type="component" value="Unassembled WGS sequence"/>
</dbReference>
<dbReference type="GO" id="GO:0005737">
    <property type="term" value="C:cytoplasm"/>
    <property type="evidence" value="ECO:0007669"/>
    <property type="project" value="TreeGrafter"/>
</dbReference>
<dbReference type="InterPro" id="IPR045091">
    <property type="entry name" value="Mad2-like"/>
</dbReference>
<evidence type="ECO:0000256" key="4">
    <source>
        <dbReference type="ARBA" id="ARBA00022776"/>
    </source>
</evidence>
<comment type="caution">
    <text evidence="9">The sequence shown here is derived from an EMBL/GenBank/DDBJ whole genome shotgun (WGS) entry which is preliminary data.</text>
</comment>
<gene>
    <name evidence="9" type="ORF">PPACK8108_LOCUS5931</name>
</gene>
<dbReference type="AlphaFoldDB" id="A0AAV0ARP1"/>
<keyword evidence="5" id="KW-0539">Nucleus</keyword>
<name>A0AAV0ARP1_PHAPC</name>
<evidence type="ECO:0000256" key="5">
    <source>
        <dbReference type="ARBA" id="ARBA00023242"/>
    </source>
</evidence>
<comment type="subcellular location">
    <subcellularLocation>
        <location evidence="1">Nucleus</location>
    </subcellularLocation>
</comment>
<dbReference type="Gene3D" id="3.30.900.10">
    <property type="entry name" value="HORMA domain"/>
    <property type="match status" value="1"/>
</dbReference>
<proteinExistence type="inferred from homology"/>
<dbReference type="PANTHER" id="PTHR11842:SF11">
    <property type="entry name" value="MITOTIC SPINDLE ASSEMBLY CHECKPOINT PROTEIN MAD2A"/>
    <property type="match status" value="1"/>
</dbReference>
<evidence type="ECO:0000256" key="3">
    <source>
        <dbReference type="ARBA" id="ARBA00022618"/>
    </source>
</evidence>
<evidence type="ECO:0000256" key="2">
    <source>
        <dbReference type="ARBA" id="ARBA00010348"/>
    </source>
</evidence>
<keyword evidence="4" id="KW-0498">Mitosis</keyword>
<comment type="similarity">
    <text evidence="2">Belongs to the MAD2 family.</text>
</comment>
<dbReference type="GO" id="GO:0051301">
    <property type="term" value="P:cell division"/>
    <property type="evidence" value="ECO:0007669"/>
    <property type="project" value="UniProtKB-KW"/>
</dbReference>
<evidence type="ECO:0000259" key="8">
    <source>
        <dbReference type="PROSITE" id="PS50815"/>
    </source>
</evidence>
<evidence type="ECO:0000256" key="1">
    <source>
        <dbReference type="ARBA" id="ARBA00004123"/>
    </source>
</evidence>
<keyword evidence="6" id="KW-0131">Cell cycle</keyword>
<dbReference type="GO" id="GO:0003677">
    <property type="term" value="F:DNA binding"/>
    <property type="evidence" value="ECO:0007669"/>
    <property type="project" value="UniProtKB-KW"/>
</dbReference>
<dbReference type="PROSITE" id="PS50815">
    <property type="entry name" value="HORMA"/>
    <property type="match status" value="1"/>
</dbReference>
<feature type="domain" description="HORMA" evidence="8">
    <location>
        <begin position="55"/>
        <end position="261"/>
    </location>
</feature>
<dbReference type="GO" id="GO:0000776">
    <property type="term" value="C:kinetochore"/>
    <property type="evidence" value="ECO:0007669"/>
    <property type="project" value="TreeGrafter"/>
</dbReference>
<evidence type="ECO:0000256" key="6">
    <source>
        <dbReference type="ARBA" id="ARBA00023306"/>
    </source>
</evidence>
<dbReference type="GO" id="GO:0007094">
    <property type="term" value="P:mitotic spindle assembly checkpoint signaling"/>
    <property type="evidence" value="ECO:0007669"/>
    <property type="project" value="TreeGrafter"/>
</dbReference>
<evidence type="ECO:0000313" key="9">
    <source>
        <dbReference type="EMBL" id="CAH7671173.1"/>
    </source>
</evidence>
<dbReference type="EMBL" id="CALTRL010001148">
    <property type="protein sequence ID" value="CAH7671173.1"/>
    <property type="molecule type" value="Genomic_DNA"/>
</dbReference>
<dbReference type="PANTHER" id="PTHR11842">
    <property type="entry name" value="MITOTIC SPINDLE ASSEMBLY CHECKPOINT PROTEIN MAD2"/>
    <property type="match status" value="1"/>
</dbReference>
<sequence length="266" mass="30817">MPLAKPIRRISNRTTSNNKDSSVSIRTRTRTRTRTNLTSSSRAINRTIRISCDRFRSTAIVCEFIYYCFNTILSVRKLYDDYQFRFEKRYEIYLPLLIDDSLKIYLKSFTTQLKPWLEDGRVSRIVLVIISKETRETVERWQFEIRPSSSSSSSSSSDESSSDLNTKLKESDRIRTKVLVRSDREMQAEVLQILRQIFSSVTFMPILQPDQYLFKILSYVDKGLDVPDGWMVSDAHLISANSEQVPIHGLTTSVHSLTSTVTYINP</sequence>
<dbReference type="SUPFAM" id="SSF56019">
    <property type="entry name" value="The spindle assembly checkpoint protein mad2"/>
    <property type="match status" value="1"/>
</dbReference>
<organism evidence="9 10">
    <name type="scientific">Phakopsora pachyrhizi</name>
    <name type="common">Asian soybean rust disease fungus</name>
    <dbReference type="NCBI Taxonomy" id="170000"/>
    <lineage>
        <taxon>Eukaryota</taxon>
        <taxon>Fungi</taxon>
        <taxon>Dikarya</taxon>
        <taxon>Basidiomycota</taxon>
        <taxon>Pucciniomycotina</taxon>
        <taxon>Pucciniomycetes</taxon>
        <taxon>Pucciniales</taxon>
        <taxon>Phakopsoraceae</taxon>
        <taxon>Phakopsora</taxon>
    </lineage>
</organism>
<evidence type="ECO:0000256" key="7">
    <source>
        <dbReference type="SAM" id="MobiDB-lite"/>
    </source>
</evidence>
<protein>
    <submittedName>
        <fullName evidence="9">DNA-binding protein</fullName>
    </submittedName>
</protein>
<dbReference type="InterPro" id="IPR036570">
    <property type="entry name" value="HORMA_dom_sf"/>
</dbReference>
<reference evidence="9" key="1">
    <citation type="submission" date="2022-06" db="EMBL/GenBank/DDBJ databases">
        <authorList>
            <consortium name="SYNGENTA / RWTH Aachen University"/>
        </authorList>
    </citation>
    <scope>NUCLEOTIDE SEQUENCE</scope>
</reference>
<keyword evidence="9" id="KW-0238">DNA-binding</keyword>
<feature type="region of interest" description="Disordered" evidence="7">
    <location>
        <begin position="147"/>
        <end position="168"/>
    </location>
</feature>